<keyword evidence="15" id="KW-1185">Reference proteome</keyword>
<evidence type="ECO:0000256" key="6">
    <source>
        <dbReference type="ARBA" id="ARBA00022730"/>
    </source>
</evidence>
<keyword evidence="4 11" id="KW-0540">Nuclease</keyword>
<comment type="caution">
    <text evidence="14">The sequence shown here is derived from an EMBL/GenBank/DDBJ whole genome shotgun (WGS) entry which is preliminary data.</text>
</comment>
<organism evidence="14 15">
    <name type="scientific">Evansella alkalicola</name>
    <dbReference type="NCBI Taxonomy" id="745819"/>
    <lineage>
        <taxon>Bacteria</taxon>
        <taxon>Bacillati</taxon>
        <taxon>Bacillota</taxon>
        <taxon>Bacilli</taxon>
        <taxon>Bacillales</taxon>
        <taxon>Bacillaceae</taxon>
        <taxon>Evansella</taxon>
    </lineage>
</organism>
<dbReference type="SMART" id="SM00493">
    <property type="entry name" value="TOPRIM"/>
    <property type="match status" value="1"/>
</dbReference>
<evidence type="ECO:0000256" key="3">
    <source>
        <dbReference type="ARBA" id="ARBA00022552"/>
    </source>
</evidence>
<evidence type="ECO:0000256" key="5">
    <source>
        <dbReference type="ARBA" id="ARBA00022723"/>
    </source>
</evidence>
<dbReference type="Gene3D" id="3.40.1360.10">
    <property type="match status" value="1"/>
</dbReference>
<evidence type="ECO:0000256" key="4">
    <source>
        <dbReference type="ARBA" id="ARBA00022722"/>
    </source>
</evidence>
<dbReference type="PANTHER" id="PTHR39156">
    <property type="entry name" value="RIBONUCLEASE M5"/>
    <property type="match status" value="1"/>
</dbReference>
<evidence type="ECO:0000256" key="2">
    <source>
        <dbReference type="ARBA" id="ARBA00022517"/>
    </source>
</evidence>
<evidence type="ECO:0000313" key="14">
    <source>
        <dbReference type="EMBL" id="MBU9721984.1"/>
    </source>
</evidence>
<evidence type="ECO:0000256" key="12">
    <source>
        <dbReference type="NCBIfam" id="TIGR00334"/>
    </source>
</evidence>
<feature type="domain" description="Toprim" evidence="13">
    <location>
        <begin position="6"/>
        <end position="92"/>
    </location>
</feature>
<dbReference type="InterPro" id="IPR034141">
    <property type="entry name" value="TOPRIM_RNase_M5-like"/>
</dbReference>
<reference evidence="14 15" key="1">
    <citation type="submission" date="2021-06" db="EMBL/GenBank/DDBJ databases">
        <title>Bacillus sp. RD4P76, an endophyte from a halophyte.</title>
        <authorList>
            <person name="Sun J.-Q."/>
        </authorList>
    </citation>
    <scope>NUCLEOTIDE SEQUENCE [LARGE SCALE GENOMIC DNA]</scope>
    <source>
        <strain evidence="14 15">JCM 17098</strain>
    </source>
</reference>
<evidence type="ECO:0000256" key="11">
    <source>
        <dbReference type="HAMAP-Rule" id="MF_01469"/>
    </source>
</evidence>
<evidence type="ECO:0000256" key="8">
    <source>
        <dbReference type="ARBA" id="ARBA00022801"/>
    </source>
</evidence>
<evidence type="ECO:0000256" key="10">
    <source>
        <dbReference type="ARBA" id="ARBA00022884"/>
    </source>
</evidence>
<name>A0ABS6JTU2_9BACI</name>
<evidence type="ECO:0000259" key="13">
    <source>
        <dbReference type="PROSITE" id="PS50880"/>
    </source>
</evidence>
<comment type="subcellular location">
    <subcellularLocation>
        <location evidence="11">Cytoplasm</location>
    </subcellularLocation>
</comment>
<accession>A0ABS6JTU2</accession>
<keyword evidence="9" id="KW-0460">Magnesium</keyword>
<keyword evidence="2 11" id="KW-0690">Ribosome biogenesis</keyword>
<dbReference type="InterPro" id="IPR006171">
    <property type="entry name" value="TOPRIM_dom"/>
</dbReference>
<comment type="catalytic activity">
    <reaction evidence="11">
        <text>Endonucleolytic cleavage of RNA, removing 21 and 42 nucleotides, respectively, from the 5'- and 3'-termini of a 5S-rRNA precursor.</text>
        <dbReference type="EC" id="3.1.26.8"/>
    </reaction>
</comment>
<evidence type="ECO:0000256" key="7">
    <source>
        <dbReference type="ARBA" id="ARBA00022759"/>
    </source>
</evidence>
<dbReference type="EMBL" id="JAHQCR010000046">
    <property type="protein sequence ID" value="MBU9721984.1"/>
    <property type="molecule type" value="Genomic_DNA"/>
</dbReference>
<keyword evidence="7 11" id="KW-0255">Endonuclease</keyword>
<keyword evidence="1 11" id="KW-0963">Cytoplasm</keyword>
<dbReference type="CDD" id="cd01027">
    <property type="entry name" value="TOPRIM_RNase_M5_like"/>
    <property type="match status" value="1"/>
</dbReference>
<dbReference type="RefSeq" id="WP_088077474.1">
    <property type="nucleotide sequence ID" value="NZ_JAHQCR010000046.1"/>
</dbReference>
<keyword evidence="5" id="KW-0479">Metal-binding</keyword>
<dbReference type="InterPro" id="IPR004466">
    <property type="entry name" value="RNase_M5"/>
</dbReference>
<keyword evidence="6 11" id="KW-0699">rRNA-binding</keyword>
<dbReference type="NCBIfam" id="TIGR00334">
    <property type="entry name" value="5S_RNA_mat_M5"/>
    <property type="match status" value="1"/>
</dbReference>
<dbReference type="Proteomes" id="UP000790580">
    <property type="component" value="Unassembled WGS sequence"/>
</dbReference>
<dbReference type="PANTHER" id="PTHR39156:SF1">
    <property type="entry name" value="RIBONUCLEASE M5"/>
    <property type="match status" value="1"/>
</dbReference>
<protein>
    <recommendedName>
        <fullName evidence="11 12">Ribonuclease M5</fullName>
        <ecNumber evidence="11 12">3.1.26.8</ecNumber>
    </recommendedName>
    <alternativeName>
        <fullName evidence="11">RNase M5</fullName>
    </alternativeName>
    <alternativeName>
        <fullName evidence="11">Ribosomal RNA terminal maturase M5</fullName>
    </alternativeName>
</protein>
<dbReference type="PROSITE" id="PS50880">
    <property type="entry name" value="TOPRIM"/>
    <property type="match status" value="1"/>
</dbReference>
<keyword evidence="8 11" id="KW-0378">Hydrolase</keyword>
<dbReference type="Pfam" id="PF13331">
    <property type="entry name" value="DUF4093"/>
    <property type="match status" value="1"/>
</dbReference>
<proteinExistence type="inferred from homology"/>
<dbReference type="Pfam" id="PF01751">
    <property type="entry name" value="Toprim"/>
    <property type="match status" value="1"/>
</dbReference>
<comment type="similarity">
    <text evidence="11">Belongs to the ribonuclease M5 family.</text>
</comment>
<evidence type="ECO:0000256" key="9">
    <source>
        <dbReference type="ARBA" id="ARBA00022842"/>
    </source>
</evidence>
<dbReference type="InterPro" id="IPR025156">
    <property type="entry name" value="RNase_M5_C"/>
</dbReference>
<dbReference type="EC" id="3.1.26.8" evidence="11 12"/>
<evidence type="ECO:0000256" key="1">
    <source>
        <dbReference type="ARBA" id="ARBA00022490"/>
    </source>
</evidence>
<gene>
    <name evidence="11 14" type="primary">rnmV</name>
    <name evidence="14" type="ORF">KS407_11115</name>
</gene>
<keyword evidence="10 11" id="KW-0694">RNA-binding</keyword>
<dbReference type="HAMAP" id="MF_01469">
    <property type="entry name" value="RNase_M5"/>
    <property type="match status" value="1"/>
</dbReference>
<comment type="function">
    <text evidence="11">Required for correct processing of both the 5' and 3' ends of 5S rRNA precursor. Cleaves both sides of a double-stranded region yielding mature 5S rRNA in one step.</text>
</comment>
<dbReference type="GO" id="GO:0043822">
    <property type="term" value="F:ribonuclease M5 activity"/>
    <property type="evidence" value="ECO:0007669"/>
    <property type="project" value="UniProtKB-EC"/>
</dbReference>
<evidence type="ECO:0000313" key="15">
    <source>
        <dbReference type="Proteomes" id="UP000790580"/>
    </source>
</evidence>
<sequence length="189" mass="21131">MRKHLKEVIVVEGKSDTNVLQGILSCDTIETNGSAVSKETLNKIELAQSRRGVIIFTDPDFPGEKIRKTIDQAIPGCKHAFLAKSAAIDHRKKKVGVEHASREDILEALENVKASYGIVSQTEITREDLLTAGLIAGNRAKMRREKLGEILSIGYTNGKQLLKRLQQFQISKEEFIEALNQVIEENDYE</sequence>
<dbReference type="SUPFAM" id="SSF110455">
    <property type="entry name" value="Toprim domain"/>
    <property type="match status" value="1"/>
</dbReference>
<keyword evidence="3 11" id="KW-0698">rRNA processing</keyword>